<evidence type="ECO:0000313" key="2">
    <source>
        <dbReference type="Proteomes" id="UP000238415"/>
    </source>
</evidence>
<protein>
    <recommendedName>
        <fullName evidence="3">Methionine synthase</fullName>
    </recommendedName>
</protein>
<keyword evidence="2" id="KW-1185">Reference proteome</keyword>
<dbReference type="InterPro" id="IPR038071">
    <property type="entry name" value="UROD/MetE-like_sf"/>
</dbReference>
<comment type="caution">
    <text evidence="1">The sequence shown here is derived from an EMBL/GenBank/DDBJ whole genome shotgun (WGS) entry which is preliminary data.</text>
</comment>
<evidence type="ECO:0008006" key="3">
    <source>
        <dbReference type="Google" id="ProtNLM"/>
    </source>
</evidence>
<reference evidence="1 2" key="1">
    <citation type="submission" date="2018-03" db="EMBL/GenBank/DDBJ databases">
        <title>Genome sequence of Moorella humiferrea DSM 23265.</title>
        <authorList>
            <person name="Poehlein A."/>
            <person name="Daniel R."/>
        </authorList>
    </citation>
    <scope>NUCLEOTIDE SEQUENCE [LARGE SCALE GENOMIC DNA]</scope>
    <source>
        <strain evidence="1 2">DSM 23265</strain>
    </source>
</reference>
<dbReference type="OrthoDB" id="144815at2"/>
<accession>A0A2T0AN24</accession>
<organism evidence="1 2">
    <name type="scientific">Neomoorella humiferrea</name>
    <dbReference type="NCBI Taxonomy" id="676965"/>
    <lineage>
        <taxon>Bacteria</taxon>
        <taxon>Bacillati</taxon>
        <taxon>Bacillota</taxon>
        <taxon>Clostridia</taxon>
        <taxon>Neomoorellales</taxon>
        <taxon>Neomoorellaceae</taxon>
        <taxon>Neomoorella</taxon>
    </lineage>
</organism>
<dbReference type="AlphaFoldDB" id="A0A2T0AN24"/>
<dbReference type="SUPFAM" id="SSF51726">
    <property type="entry name" value="UROD/MetE-like"/>
    <property type="match status" value="1"/>
</dbReference>
<dbReference type="EMBL" id="PVXM01000049">
    <property type="protein sequence ID" value="PRR70204.1"/>
    <property type="molecule type" value="Genomic_DNA"/>
</dbReference>
<dbReference type="Gene3D" id="3.20.20.210">
    <property type="match status" value="1"/>
</dbReference>
<sequence>MLLPGNFAAAGIGSLPYQEPEPALELIFKYMPLIPHWPQLPRRGHQEHFVYQSLYPLVRLGLIDDRPGAMPVFTDDAPDWADKLTAFYSLYLEAEAGSEEALATFAIPREAGCGFYALIEYLEEKGTGKARYLKGQVAGPVSAGLYLGSSSGRSAFYDPQLKDLIVKTTAMQACWQARELGRFGLPVLVFVDDPALAAYGTSTHVSLQREELVEALAGVVAGIRAGGGFPGAHSCSGVEWPIFFEAGYRILSFDAYSYFTSLQVFAPQVDEFLEDGGVLAWGIVPTSEQAWQETPAGLAARLKDAVEELVLRGVDRGRLYRQALVTPACGTGVLDVPLGEHIYKLTAELAELMGRETEPSGE</sequence>
<gene>
    <name evidence="1" type="ORF">MOHU_19950</name>
</gene>
<dbReference type="Proteomes" id="UP000238415">
    <property type="component" value="Unassembled WGS sequence"/>
</dbReference>
<dbReference type="RefSeq" id="WP_106005924.1">
    <property type="nucleotide sequence ID" value="NZ_CP136419.1"/>
</dbReference>
<name>A0A2T0AN24_9FIRM</name>
<evidence type="ECO:0000313" key="1">
    <source>
        <dbReference type="EMBL" id="PRR70204.1"/>
    </source>
</evidence>
<proteinExistence type="predicted"/>